<evidence type="ECO:0000259" key="10">
    <source>
        <dbReference type="Pfam" id="PF00004"/>
    </source>
</evidence>
<evidence type="ECO:0000256" key="8">
    <source>
        <dbReference type="ARBA" id="ARBA00025781"/>
    </source>
</evidence>
<gene>
    <name evidence="12" type="primary">LOC112286590</name>
</gene>
<feature type="domain" description="Ribulose bisphosphate carboxylase/oxygenase activase AAA helical" evidence="11">
    <location>
        <begin position="309"/>
        <end position="342"/>
    </location>
</feature>
<dbReference type="Pfam" id="PF00004">
    <property type="entry name" value="AAA"/>
    <property type="match status" value="1"/>
</dbReference>
<evidence type="ECO:0000256" key="3">
    <source>
        <dbReference type="ARBA" id="ARBA00022640"/>
    </source>
</evidence>
<evidence type="ECO:0000256" key="6">
    <source>
        <dbReference type="ARBA" id="ARBA00022946"/>
    </source>
</evidence>
<dbReference type="InterPro" id="IPR044960">
    <property type="entry name" value="RCA-like"/>
</dbReference>
<keyword evidence="5 9" id="KW-0067">ATP-binding</keyword>
<dbReference type="GO" id="GO:0046863">
    <property type="term" value="F:ribulose-1,5-bisphosphate carboxylase/oxygenase activator activity"/>
    <property type="evidence" value="ECO:0007669"/>
    <property type="project" value="UniProtKB-UniRule"/>
</dbReference>
<dbReference type="Gramene" id="Pp3c9_5310V3.4">
    <property type="protein sequence ID" value="Pp3c9_5310V3.4"/>
    <property type="gene ID" value="Pp3c9_5310"/>
</dbReference>
<dbReference type="EMBL" id="ABEU02000009">
    <property type="status" value="NOT_ANNOTATED_CDS"/>
    <property type="molecule type" value="Genomic_DNA"/>
</dbReference>
<dbReference type="GO" id="GO:0009570">
    <property type="term" value="C:chloroplast stroma"/>
    <property type="evidence" value="ECO:0007669"/>
    <property type="project" value="UniProtKB-SubCell"/>
</dbReference>
<comment type="function">
    <text evidence="7 9">Activation of RuBisCO (ribulose-1,5-bisphosphate carboxylase/oxygenase; EC 4.1.1.39) involves the ATP-dependent carboxylation of the epsilon-amino group of lysine leading to a carbamate structure.</text>
</comment>
<evidence type="ECO:0000256" key="7">
    <source>
        <dbReference type="ARBA" id="ARBA00025556"/>
    </source>
</evidence>
<evidence type="ECO:0000313" key="13">
    <source>
        <dbReference type="Proteomes" id="UP000006727"/>
    </source>
</evidence>
<dbReference type="Pfam" id="PF21228">
    <property type="entry name" value="RuBisCO_activase_AAA_helical"/>
    <property type="match status" value="1"/>
</dbReference>
<keyword evidence="6" id="KW-0809">Transit peptide</keyword>
<reference evidence="12" key="3">
    <citation type="submission" date="2020-12" db="UniProtKB">
        <authorList>
            <consortium name="EnsemblPlants"/>
        </authorList>
    </citation>
    <scope>IDENTIFICATION</scope>
</reference>
<organism evidence="12 13">
    <name type="scientific">Physcomitrium patens</name>
    <name type="common">Spreading-leaved earth moss</name>
    <name type="synonym">Physcomitrella patens</name>
    <dbReference type="NCBI Taxonomy" id="3218"/>
    <lineage>
        <taxon>Eukaryota</taxon>
        <taxon>Viridiplantae</taxon>
        <taxon>Streptophyta</taxon>
        <taxon>Embryophyta</taxon>
        <taxon>Bryophyta</taxon>
        <taxon>Bryophytina</taxon>
        <taxon>Bryopsida</taxon>
        <taxon>Funariidae</taxon>
        <taxon>Funariales</taxon>
        <taxon>Funariaceae</taxon>
        <taxon>Physcomitrium</taxon>
    </lineage>
</organism>
<dbReference type="EnsemblPlants" id="Pp3c9_5310V3.4">
    <property type="protein sequence ID" value="Pp3c9_5310V3.4"/>
    <property type="gene ID" value="Pp3c9_5310"/>
</dbReference>
<feature type="domain" description="ATPase AAA-type core" evidence="10">
    <location>
        <begin position="163"/>
        <end position="306"/>
    </location>
</feature>
<dbReference type="InterPro" id="IPR003959">
    <property type="entry name" value="ATPase_AAA_core"/>
</dbReference>
<evidence type="ECO:0000256" key="2">
    <source>
        <dbReference type="ARBA" id="ARBA00022528"/>
    </source>
</evidence>
<reference evidence="12 13" key="2">
    <citation type="journal article" date="2018" name="Plant J.">
        <title>The Physcomitrella patens chromosome-scale assembly reveals moss genome structure and evolution.</title>
        <authorList>
            <person name="Lang D."/>
            <person name="Ullrich K.K."/>
            <person name="Murat F."/>
            <person name="Fuchs J."/>
            <person name="Jenkins J."/>
            <person name="Haas F.B."/>
            <person name="Piednoel M."/>
            <person name="Gundlach H."/>
            <person name="Van Bel M."/>
            <person name="Meyberg R."/>
            <person name="Vives C."/>
            <person name="Morata J."/>
            <person name="Symeonidi A."/>
            <person name="Hiss M."/>
            <person name="Muchero W."/>
            <person name="Kamisugi Y."/>
            <person name="Saleh O."/>
            <person name="Blanc G."/>
            <person name="Decker E.L."/>
            <person name="van Gessel N."/>
            <person name="Grimwood J."/>
            <person name="Hayes R.D."/>
            <person name="Graham S.W."/>
            <person name="Gunter L.E."/>
            <person name="McDaniel S.F."/>
            <person name="Hoernstein S.N.W."/>
            <person name="Larsson A."/>
            <person name="Li F.W."/>
            <person name="Perroud P.F."/>
            <person name="Phillips J."/>
            <person name="Ranjan P."/>
            <person name="Rokshar D.S."/>
            <person name="Rothfels C.J."/>
            <person name="Schneider L."/>
            <person name="Shu S."/>
            <person name="Stevenson D.W."/>
            <person name="Thummler F."/>
            <person name="Tillich M."/>
            <person name="Villarreal Aguilar J.C."/>
            <person name="Widiez T."/>
            <person name="Wong G.K."/>
            <person name="Wymore A."/>
            <person name="Zhang Y."/>
            <person name="Zimmer A.D."/>
            <person name="Quatrano R.S."/>
            <person name="Mayer K.F.X."/>
            <person name="Goodstein D."/>
            <person name="Casacuberta J.M."/>
            <person name="Vandepoele K."/>
            <person name="Reski R."/>
            <person name="Cuming A.C."/>
            <person name="Tuskan G.A."/>
            <person name="Maumus F."/>
            <person name="Salse J."/>
            <person name="Schmutz J."/>
            <person name="Rensing S.A."/>
        </authorList>
    </citation>
    <scope>NUCLEOTIDE SEQUENCE [LARGE SCALE GENOMIC DNA]</scope>
    <source>
        <strain evidence="12 13">cv. Gransden 2004</strain>
    </source>
</reference>
<evidence type="ECO:0000256" key="9">
    <source>
        <dbReference type="RuleBase" id="RU369045"/>
    </source>
</evidence>
<dbReference type="GO" id="GO:0016887">
    <property type="term" value="F:ATP hydrolysis activity"/>
    <property type="evidence" value="ECO:0007669"/>
    <property type="project" value="UniProtKB-UniRule"/>
</dbReference>
<accession>A0A7I4ELN1</accession>
<proteinExistence type="inferred from homology"/>
<dbReference type="SUPFAM" id="SSF52540">
    <property type="entry name" value="P-loop containing nucleoside triphosphate hydrolases"/>
    <property type="match status" value="1"/>
</dbReference>
<dbReference type="Gene3D" id="3.40.50.300">
    <property type="entry name" value="P-loop containing nucleotide triphosphate hydrolases"/>
    <property type="match status" value="1"/>
</dbReference>
<protein>
    <recommendedName>
        <fullName evidence="9">Ribulose bisphosphate carboxylase/oxygenase activase, chloroplastic</fullName>
        <shortName evidence="9">RA</shortName>
        <shortName evidence="9">RuBisCO activase</shortName>
    </recommendedName>
</protein>
<dbReference type="InterPro" id="IPR027417">
    <property type="entry name" value="P-loop_NTPase"/>
</dbReference>
<sequence length="344" mass="37086">MATSVAAMQSVSVAQVNTVGSAVVGKSTLPNSAFLGCKSKVSANVTLGVAKGKSRVVCEAEGEKKKKVDRWAGLGNDISDDQQDIQRGKGMVDALFQGAVGLGTQVVTMSSWDYVSTGQRTYNFDNMKDGLYIAPAFMDKLIIHIAKNFMNLPGIKVPLILGIWGGKGQGKSFQCELVMAKLGINPIVMSAGELESGNAGEPAKLIRQRYREAADVIKKGKMCALFINDLDAGAGRMGGTTQYTVNNQMVNATLMNIADSPTNVQLPGVYNKEEIPRVPIIVTGNDFSTLYAPLIRDGRMEKFYWAPTREDRIGVCKGIFRLDNVSDDNVTKLVDQFPGQSIGM</sequence>
<dbReference type="FunFam" id="3.40.50.300:FF:000258">
    <property type="entry name" value="Ribulose bisphosphate carboxylase/oxygenase activase, chloroplastic"/>
    <property type="match status" value="1"/>
</dbReference>
<comment type="subcellular location">
    <subcellularLocation>
        <location evidence="1 9">Plastid</location>
        <location evidence="1 9">Chloroplast stroma</location>
    </subcellularLocation>
</comment>
<dbReference type="InterPro" id="IPR048571">
    <property type="entry name" value="RuBisCO_activase_AAA_helical"/>
</dbReference>
<evidence type="ECO:0000256" key="1">
    <source>
        <dbReference type="ARBA" id="ARBA00004470"/>
    </source>
</evidence>
<evidence type="ECO:0000256" key="5">
    <source>
        <dbReference type="ARBA" id="ARBA00022840"/>
    </source>
</evidence>
<dbReference type="Proteomes" id="UP000006727">
    <property type="component" value="Chromosome 9"/>
</dbReference>
<evidence type="ECO:0000259" key="11">
    <source>
        <dbReference type="Pfam" id="PF21228"/>
    </source>
</evidence>
<keyword evidence="2 9" id="KW-0150">Chloroplast</keyword>
<comment type="similarity">
    <text evidence="8 9">Belongs to the RuBisCO activase family.</text>
</comment>
<reference evidence="12 13" key="1">
    <citation type="journal article" date="2008" name="Science">
        <title>The Physcomitrella genome reveals evolutionary insights into the conquest of land by plants.</title>
        <authorList>
            <person name="Rensing S."/>
            <person name="Lang D."/>
            <person name="Zimmer A."/>
            <person name="Terry A."/>
            <person name="Salamov A."/>
            <person name="Shapiro H."/>
            <person name="Nishiyama T."/>
            <person name="Perroud P.-F."/>
            <person name="Lindquist E."/>
            <person name="Kamisugi Y."/>
            <person name="Tanahashi T."/>
            <person name="Sakakibara K."/>
            <person name="Fujita T."/>
            <person name="Oishi K."/>
            <person name="Shin-I T."/>
            <person name="Kuroki Y."/>
            <person name="Toyoda A."/>
            <person name="Suzuki Y."/>
            <person name="Hashimoto A."/>
            <person name="Yamaguchi K."/>
            <person name="Sugano A."/>
            <person name="Kohara Y."/>
            <person name="Fujiyama A."/>
            <person name="Anterola A."/>
            <person name="Aoki S."/>
            <person name="Ashton N."/>
            <person name="Barbazuk W.B."/>
            <person name="Barker E."/>
            <person name="Bennetzen J."/>
            <person name="Bezanilla M."/>
            <person name="Blankenship R."/>
            <person name="Cho S.H."/>
            <person name="Dutcher S."/>
            <person name="Estelle M."/>
            <person name="Fawcett J.A."/>
            <person name="Gundlach H."/>
            <person name="Hanada K."/>
            <person name="Heyl A."/>
            <person name="Hicks K.A."/>
            <person name="Hugh J."/>
            <person name="Lohr M."/>
            <person name="Mayer K."/>
            <person name="Melkozernov A."/>
            <person name="Murata T."/>
            <person name="Nelson D."/>
            <person name="Pils B."/>
            <person name="Prigge M."/>
            <person name="Reiss B."/>
            <person name="Renner T."/>
            <person name="Rombauts S."/>
            <person name="Rushton P."/>
            <person name="Sanderfoot A."/>
            <person name="Schween G."/>
            <person name="Shiu S.-H."/>
            <person name="Stueber K."/>
            <person name="Theodoulou F.L."/>
            <person name="Tu H."/>
            <person name="Van de Peer Y."/>
            <person name="Verrier P.J."/>
            <person name="Waters E."/>
            <person name="Wood A."/>
            <person name="Yang L."/>
            <person name="Cove D."/>
            <person name="Cuming A."/>
            <person name="Hasebe M."/>
            <person name="Lucas S."/>
            <person name="Mishler D.B."/>
            <person name="Reski R."/>
            <person name="Grigoriev I."/>
            <person name="Quatrano R.S."/>
            <person name="Boore J.L."/>
        </authorList>
    </citation>
    <scope>NUCLEOTIDE SEQUENCE [LARGE SCALE GENOMIC DNA]</scope>
    <source>
        <strain evidence="12 13">cv. Gransden 2004</strain>
    </source>
</reference>
<name>A0A7I4ELN1_PHYPA</name>
<evidence type="ECO:0000256" key="4">
    <source>
        <dbReference type="ARBA" id="ARBA00022741"/>
    </source>
</evidence>
<dbReference type="AlphaFoldDB" id="A0A7I4ELN1"/>
<keyword evidence="3 9" id="KW-0934">Plastid</keyword>
<dbReference type="Gene3D" id="1.10.8.1070">
    <property type="match status" value="1"/>
</dbReference>
<dbReference type="PANTHER" id="PTHR32429">
    <property type="match status" value="1"/>
</dbReference>
<dbReference type="GO" id="GO:0005524">
    <property type="term" value="F:ATP binding"/>
    <property type="evidence" value="ECO:0007669"/>
    <property type="project" value="UniProtKB-UniRule"/>
</dbReference>
<keyword evidence="4 9" id="KW-0547">Nucleotide-binding</keyword>
<keyword evidence="13" id="KW-1185">Reference proteome</keyword>
<dbReference type="PANTHER" id="PTHR32429:SF32">
    <property type="entry name" value="RIBULOSE BISPHOSPHATE CARBOXYLASE_OXYGENASE ACTIVASE, CHLOROPLASTIC"/>
    <property type="match status" value="1"/>
</dbReference>
<evidence type="ECO:0000313" key="12">
    <source>
        <dbReference type="EnsemblPlants" id="Pp3c9_5310V3.4"/>
    </source>
</evidence>